<feature type="compositionally biased region" description="Polar residues" evidence="8">
    <location>
        <begin position="1"/>
        <end position="11"/>
    </location>
</feature>
<comment type="similarity">
    <text evidence="2">Belongs to the SCC4/mau-2 family.</text>
</comment>
<dbReference type="AlphaFoldDB" id="A0A0D2B531"/>
<evidence type="ECO:0000256" key="5">
    <source>
        <dbReference type="ARBA" id="ARBA00022829"/>
    </source>
</evidence>
<name>A0A0D2B531_9EURO</name>
<keyword evidence="4" id="KW-0498">Mitosis</keyword>
<evidence type="ECO:0000256" key="1">
    <source>
        <dbReference type="ARBA" id="ARBA00004123"/>
    </source>
</evidence>
<dbReference type="EMBL" id="KN847332">
    <property type="protein sequence ID" value="KIW47361.1"/>
    <property type="molecule type" value="Genomic_DNA"/>
</dbReference>
<dbReference type="GO" id="GO:0005634">
    <property type="term" value="C:nucleus"/>
    <property type="evidence" value="ECO:0007669"/>
    <property type="project" value="UniProtKB-SubCell"/>
</dbReference>
<evidence type="ECO:0000256" key="3">
    <source>
        <dbReference type="ARBA" id="ARBA00022618"/>
    </source>
</evidence>
<dbReference type="GO" id="GO:0007064">
    <property type="term" value="P:mitotic sister chromatid cohesion"/>
    <property type="evidence" value="ECO:0007669"/>
    <property type="project" value="InterPro"/>
</dbReference>
<evidence type="ECO:0000256" key="2">
    <source>
        <dbReference type="ARBA" id="ARBA00008585"/>
    </source>
</evidence>
<evidence type="ECO:0000256" key="6">
    <source>
        <dbReference type="ARBA" id="ARBA00023242"/>
    </source>
</evidence>
<dbReference type="OrthoDB" id="5565328at2759"/>
<dbReference type="RefSeq" id="XP_016267577.1">
    <property type="nucleotide sequence ID" value="XM_016400524.1"/>
</dbReference>
<reference evidence="9 10" key="1">
    <citation type="submission" date="2015-01" db="EMBL/GenBank/DDBJ databases">
        <title>The Genome Sequence of Exophiala oligosperma CBS72588.</title>
        <authorList>
            <consortium name="The Broad Institute Genomics Platform"/>
            <person name="Cuomo C."/>
            <person name="de Hoog S."/>
            <person name="Gorbushina A."/>
            <person name="Stielow B."/>
            <person name="Teixiera M."/>
            <person name="Abouelleil A."/>
            <person name="Chapman S.B."/>
            <person name="Priest M."/>
            <person name="Young S.K."/>
            <person name="Wortman J."/>
            <person name="Nusbaum C."/>
            <person name="Birren B."/>
        </authorList>
    </citation>
    <scope>NUCLEOTIDE SEQUENCE [LARGE SCALE GENOMIC DNA]</scope>
    <source>
        <strain evidence="9 10">CBS 72588</strain>
    </source>
</reference>
<feature type="compositionally biased region" description="Low complexity" evidence="8">
    <location>
        <begin position="18"/>
        <end position="57"/>
    </location>
</feature>
<dbReference type="HOGENOM" id="CLU_006541_1_1_1"/>
<feature type="compositionally biased region" description="Low complexity" evidence="8">
    <location>
        <begin position="124"/>
        <end position="160"/>
    </location>
</feature>
<evidence type="ECO:0000256" key="7">
    <source>
        <dbReference type="ARBA" id="ARBA00023306"/>
    </source>
</evidence>
<dbReference type="VEuPathDB" id="FungiDB:PV06_00061"/>
<dbReference type="STRING" id="215243.A0A0D2B531"/>
<evidence type="ECO:0000256" key="8">
    <source>
        <dbReference type="SAM" id="MobiDB-lite"/>
    </source>
</evidence>
<dbReference type="InterPro" id="IPR019440">
    <property type="entry name" value="MAU2"/>
</dbReference>
<proteinExistence type="inferred from homology"/>
<feature type="compositionally biased region" description="Pro residues" evidence="8">
    <location>
        <begin position="58"/>
        <end position="68"/>
    </location>
</feature>
<keyword evidence="3" id="KW-0132">Cell division</keyword>
<keyword evidence="5" id="KW-0159">Chromosome partition</keyword>
<dbReference type="PANTHER" id="PTHR21394">
    <property type="entry name" value="MAU2 CHROMATID COHESION FACTOR HOMOLOG"/>
    <property type="match status" value="1"/>
</dbReference>
<keyword evidence="7" id="KW-0131">Cell cycle</keyword>
<sequence>MDRNYQFNGMYTNFPRHQAQQPPSQPFLQPQHQLQNQHQHQHLPSQSHAQSYSSPQFRPQPHPPPQPYNQPHSYPQSLPPQPLRQNYPQHYYNQDQSYQSPLPQYQQQPFYQAPQPSASPPQPRVQVVIPPRPSPSLSSLPSPQQLQQQRQQFHQQPTPQINQLPSPVQSFQQSPREQVKQGRLQQPPQPRPQLRPQQHPQQSPQLRHQQHPQQNPQQHPQQSLQQRPQQYSQQYSQQNPQQPPQQHLQYRPQLPPSGSQQRQQQQASILAQIPSPNVSHGQAPPVRKPQAPLVSEPEVFIKQELAPPTIKSEEVPQNMPGPGSTINPQMLMKPPQPKPPKVLQAVEIDTKPKQISSKMADYEQKPPKPDELEPDYTTLLCVLADDYIDAARKLPTSNEEYYTLIATAIGCLESVLNNFKLPPLKEAQISIRYAQLLYEETENYDEAETTLTKAIEICERHKFVDLKYEIQLLLCKVLYESRPKAALREMQRMIDDIEAYRHTVWLYIFRFQHAMFSLASAAPGEVHNATVQLEKITSLARQNSDSAVLAFAAVVEALLHLSSSSHEAVTATQTALAKARALQLNLDVERNPQLTIFMEFLDLACSVQEANITQIENKRKVMQNVLYESISDTHWRDDGFIYLPISKRAIAGIEFTGTGHVIERGGRYFLTFSWLSKAQVEVLGYLFSADSTAYKSGTDGGKAEKFALEGLSDVQNWGWPKLSAGYQQSQRENIFQKLVECQYLFLICFMRCGRGLWQQADDMLVKIEAIASGLGNNFPLNMKSALSYLQGAVLQGTGNTTEALEIYQSPILSFDEQKYTALPTKRDMDYQISSSYHAESDVTRNFCILAAMNSAFILRDPHHPQHNRLSYLVNRLGPIVQQCGNKYIQAHYSLLVSFLANTTLTAKQYLKSAMEAAKAIGSTQTTALALIYMQEKLFRSTVDEQALKCARAASHQVRRWGDPLWMHVVAGLEAEALEVNGFIEDAQHRRADAAAGWEDLQEGIKG</sequence>
<comment type="subcellular location">
    <subcellularLocation>
        <location evidence="1">Nucleus</location>
    </subcellularLocation>
</comment>
<feature type="region of interest" description="Disordered" evidence="8">
    <location>
        <begin position="1"/>
        <end position="290"/>
    </location>
</feature>
<keyword evidence="10" id="KW-1185">Reference proteome</keyword>
<protein>
    <submittedName>
        <fullName evidence="9">Uncharacterized protein</fullName>
    </submittedName>
</protein>
<dbReference type="Pfam" id="PF10345">
    <property type="entry name" value="Cohesin_load"/>
    <property type="match status" value="1"/>
</dbReference>
<feature type="compositionally biased region" description="Polar residues" evidence="8">
    <location>
        <begin position="161"/>
        <end position="176"/>
    </location>
</feature>
<dbReference type="GO" id="GO:0007059">
    <property type="term" value="P:chromosome segregation"/>
    <property type="evidence" value="ECO:0007669"/>
    <property type="project" value="UniProtKB-KW"/>
</dbReference>
<feature type="compositionally biased region" description="Polar residues" evidence="8">
    <location>
        <begin position="83"/>
        <end position="93"/>
    </location>
</feature>
<dbReference type="Proteomes" id="UP000053342">
    <property type="component" value="Unassembled WGS sequence"/>
</dbReference>
<evidence type="ECO:0000256" key="4">
    <source>
        <dbReference type="ARBA" id="ARBA00022776"/>
    </source>
</evidence>
<evidence type="ECO:0000313" key="10">
    <source>
        <dbReference type="Proteomes" id="UP000053342"/>
    </source>
</evidence>
<feature type="compositionally biased region" description="Low complexity" evidence="8">
    <location>
        <begin position="194"/>
        <end position="275"/>
    </location>
</feature>
<dbReference type="GeneID" id="27352135"/>
<keyword evidence="6" id="KW-0539">Nucleus</keyword>
<organism evidence="9 10">
    <name type="scientific">Exophiala oligosperma</name>
    <dbReference type="NCBI Taxonomy" id="215243"/>
    <lineage>
        <taxon>Eukaryota</taxon>
        <taxon>Fungi</taxon>
        <taxon>Dikarya</taxon>
        <taxon>Ascomycota</taxon>
        <taxon>Pezizomycotina</taxon>
        <taxon>Eurotiomycetes</taxon>
        <taxon>Chaetothyriomycetidae</taxon>
        <taxon>Chaetothyriales</taxon>
        <taxon>Herpotrichiellaceae</taxon>
        <taxon>Exophiala</taxon>
    </lineage>
</organism>
<feature type="compositionally biased region" description="Low complexity" evidence="8">
    <location>
        <begin position="94"/>
        <end position="116"/>
    </location>
</feature>
<gene>
    <name evidence="9" type="ORF">PV06_00061</name>
</gene>
<dbReference type="GO" id="GO:0051301">
    <property type="term" value="P:cell division"/>
    <property type="evidence" value="ECO:0007669"/>
    <property type="project" value="UniProtKB-KW"/>
</dbReference>
<accession>A0A0D2B531</accession>
<evidence type="ECO:0000313" key="9">
    <source>
        <dbReference type="EMBL" id="KIW47361.1"/>
    </source>
</evidence>